<dbReference type="OrthoDB" id="5409186at2759"/>
<feature type="signal peptide" evidence="1">
    <location>
        <begin position="1"/>
        <end position="18"/>
    </location>
</feature>
<name>A0A553I994_9PEZI</name>
<feature type="chain" id="PRO_5021816743" evidence="1">
    <location>
        <begin position="19"/>
        <end position="190"/>
    </location>
</feature>
<keyword evidence="1" id="KW-0732">Signal</keyword>
<comment type="caution">
    <text evidence="2">The sequence shown here is derived from an EMBL/GenBank/DDBJ whole genome shotgun (WGS) entry which is preliminary data.</text>
</comment>
<organism evidence="2 3">
    <name type="scientific">Xylaria flabelliformis</name>
    <dbReference type="NCBI Taxonomy" id="2512241"/>
    <lineage>
        <taxon>Eukaryota</taxon>
        <taxon>Fungi</taxon>
        <taxon>Dikarya</taxon>
        <taxon>Ascomycota</taxon>
        <taxon>Pezizomycotina</taxon>
        <taxon>Sordariomycetes</taxon>
        <taxon>Xylariomycetidae</taxon>
        <taxon>Xylariales</taxon>
        <taxon>Xylariaceae</taxon>
        <taxon>Xylaria</taxon>
    </lineage>
</organism>
<evidence type="ECO:0000256" key="1">
    <source>
        <dbReference type="SAM" id="SignalP"/>
    </source>
</evidence>
<protein>
    <submittedName>
        <fullName evidence="2">Uncharacterized protein</fullName>
    </submittedName>
</protein>
<accession>A0A553I994</accession>
<proteinExistence type="predicted"/>
<evidence type="ECO:0000313" key="3">
    <source>
        <dbReference type="Proteomes" id="UP000319160"/>
    </source>
</evidence>
<reference evidence="3" key="1">
    <citation type="submission" date="2019-06" db="EMBL/GenBank/DDBJ databases">
        <title>Draft genome sequence of the griseofulvin-producing fungus Xylaria cubensis strain G536.</title>
        <authorList>
            <person name="Mead M.E."/>
            <person name="Raja H.A."/>
            <person name="Steenwyk J.L."/>
            <person name="Knowles S.L."/>
            <person name="Oberlies N.H."/>
            <person name="Rokas A."/>
        </authorList>
    </citation>
    <scope>NUCLEOTIDE SEQUENCE [LARGE SCALE GENOMIC DNA]</scope>
    <source>
        <strain evidence="3">G536</strain>
    </source>
</reference>
<sequence length="190" mass="19567">MLHTILLLVPAFVLATQASESYSPISVPSPKRQLMSCEYTYGNGSIPCGGPESTWCYNPGLGQDEDLATCAKNAGFDLPSSAVEHTATSTSTGAVRTFTITPFLASNPKPTVVNALSSGAEGMLKPSTTCHKLPAISTPMVIQVSNASASTPISSPKAASSVVQVSIAAESRAIIRLVAMLAVASIIALL</sequence>
<keyword evidence="3" id="KW-1185">Reference proteome</keyword>
<dbReference type="Proteomes" id="UP000319160">
    <property type="component" value="Unassembled WGS sequence"/>
</dbReference>
<dbReference type="AlphaFoldDB" id="A0A553I994"/>
<gene>
    <name evidence="2" type="ORF">FHL15_002439</name>
</gene>
<dbReference type="EMBL" id="VFLP01000009">
    <property type="protein sequence ID" value="TRX96773.1"/>
    <property type="molecule type" value="Genomic_DNA"/>
</dbReference>
<evidence type="ECO:0000313" key="2">
    <source>
        <dbReference type="EMBL" id="TRX96773.1"/>
    </source>
</evidence>